<dbReference type="AlphaFoldDB" id="A0A0F9Q9F2"/>
<keyword evidence="2" id="KW-0378">Hydrolase</keyword>
<feature type="domain" description="Carboxylesterase type B" evidence="3">
    <location>
        <begin position="4"/>
        <end position="480"/>
    </location>
</feature>
<dbReference type="InterPro" id="IPR029058">
    <property type="entry name" value="AB_hydrolase_fold"/>
</dbReference>
<evidence type="ECO:0000313" key="4">
    <source>
        <dbReference type="EMBL" id="KKN39114.1"/>
    </source>
</evidence>
<dbReference type="GO" id="GO:0016787">
    <property type="term" value="F:hydrolase activity"/>
    <property type="evidence" value="ECO:0007669"/>
    <property type="project" value="UniProtKB-KW"/>
</dbReference>
<dbReference type="InterPro" id="IPR002018">
    <property type="entry name" value="CarbesteraseB"/>
</dbReference>
<dbReference type="SUPFAM" id="SSF53474">
    <property type="entry name" value="alpha/beta-Hydrolases"/>
    <property type="match status" value="1"/>
</dbReference>
<dbReference type="InterPro" id="IPR050309">
    <property type="entry name" value="Type-B_Carboxylest/Lipase"/>
</dbReference>
<gene>
    <name evidence="4" type="ORF">LCGC14_0746760</name>
</gene>
<evidence type="ECO:0000256" key="2">
    <source>
        <dbReference type="ARBA" id="ARBA00022801"/>
    </source>
</evidence>
<reference evidence="4" key="1">
    <citation type="journal article" date="2015" name="Nature">
        <title>Complex archaea that bridge the gap between prokaryotes and eukaryotes.</title>
        <authorList>
            <person name="Spang A."/>
            <person name="Saw J.H."/>
            <person name="Jorgensen S.L."/>
            <person name="Zaremba-Niedzwiedzka K."/>
            <person name="Martijn J."/>
            <person name="Lind A.E."/>
            <person name="van Eijk R."/>
            <person name="Schleper C."/>
            <person name="Guy L."/>
            <person name="Ettema T.J."/>
        </authorList>
    </citation>
    <scope>NUCLEOTIDE SEQUENCE</scope>
</reference>
<proteinExistence type="inferred from homology"/>
<sequence length="496" mass="55068">MELSTVIETKSGKIQGYSENDVEVYKGIPYGEPPTGDLRFCPPVAKKPWDGVLDAKAYGPFAMQGYTGLEEFFGKLEPDSEDCLYLNIWTPSIDDNKRPVMFWIHGGAFIMGGGGDLIYDGSVLAKRGDVVVVTINYRLGAFGYSYIPGVTANVGQLDQIMALKWVKDNIEFFGGDPGKVTIFGESAGGYAVLTLSAMPAAKGLFQRVISQSAPFFNPKASGKHTRSLMRMLNLKSRDIEAFRKVLPEEIIDAQNKYLEKLNGAMEFRPFIDGESLPIHPLKTFHNGNCANIDFMIGSNLDEAKMFTSMGSESLGDPEQVIFVFLSMAGIDASKIAKMVEIYKNAREGNLSTDPKDINDAIITDLIFRINTIRFLEAQFKHQKNVYSYLFTWESPGFDGKLGACHALELAFVFNTLNLPGMENFAGQGPEAEKLSQKVMDAWIAFAHTGNPNHPGLPEWRPYDIEKRTTMFLGKDCKVVNAPFDKEREAWDGLLEV</sequence>
<dbReference type="PROSITE" id="PS00122">
    <property type="entry name" value="CARBOXYLESTERASE_B_1"/>
    <property type="match status" value="1"/>
</dbReference>
<dbReference type="Gene3D" id="3.40.50.1820">
    <property type="entry name" value="alpha/beta hydrolase"/>
    <property type="match status" value="1"/>
</dbReference>
<name>A0A0F9Q9F2_9ZZZZ</name>
<dbReference type="ESTHER" id="9zzzz-a0a0f9q9f2">
    <property type="family name" value="Carb_B_Bacteria"/>
</dbReference>
<dbReference type="EMBL" id="LAZR01001782">
    <property type="protein sequence ID" value="KKN39114.1"/>
    <property type="molecule type" value="Genomic_DNA"/>
</dbReference>
<dbReference type="InterPro" id="IPR019826">
    <property type="entry name" value="Carboxylesterase_B_AS"/>
</dbReference>
<dbReference type="PANTHER" id="PTHR11559">
    <property type="entry name" value="CARBOXYLESTERASE"/>
    <property type="match status" value="1"/>
</dbReference>
<evidence type="ECO:0000259" key="3">
    <source>
        <dbReference type="Pfam" id="PF00135"/>
    </source>
</evidence>
<accession>A0A0F9Q9F2</accession>
<protein>
    <recommendedName>
        <fullName evidence="3">Carboxylesterase type B domain-containing protein</fullName>
    </recommendedName>
</protein>
<dbReference type="Pfam" id="PF00135">
    <property type="entry name" value="COesterase"/>
    <property type="match status" value="1"/>
</dbReference>
<dbReference type="PROSITE" id="PS00941">
    <property type="entry name" value="CARBOXYLESTERASE_B_2"/>
    <property type="match status" value="1"/>
</dbReference>
<comment type="caution">
    <text evidence="4">The sequence shown here is derived from an EMBL/GenBank/DDBJ whole genome shotgun (WGS) entry which is preliminary data.</text>
</comment>
<comment type="similarity">
    <text evidence="1">Belongs to the type-B carboxylesterase/lipase family.</text>
</comment>
<evidence type="ECO:0000256" key="1">
    <source>
        <dbReference type="ARBA" id="ARBA00005964"/>
    </source>
</evidence>
<dbReference type="InterPro" id="IPR019819">
    <property type="entry name" value="Carboxylesterase_B_CS"/>
</dbReference>
<organism evidence="4">
    <name type="scientific">marine sediment metagenome</name>
    <dbReference type="NCBI Taxonomy" id="412755"/>
    <lineage>
        <taxon>unclassified sequences</taxon>
        <taxon>metagenomes</taxon>
        <taxon>ecological metagenomes</taxon>
    </lineage>
</organism>